<dbReference type="GO" id="GO:0004674">
    <property type="term" value="F:protein serine/threonine kinase activity"/>
    <property type="evidence" value="ECO:0007669"/>
    <property type="project" value="UniProtKB-EC"/>
</dbReference>
<dbReference type="SUPFAM" id="SSF56112">
    <property type="entry name" value="Protein kinase-like (PK-like)"/>
    <property type="match status" value="1"/>
</dbReference>
<dbReference type="AlphaFoldDB" id="A0A319FK67"/>
<evidence type="ECO:0000313" key="5">
    <source>
        <dbReference type="EMBL" id="PYI08453.1"/>
    </source>
</evidence>
<evidence type="ECO:0000256" key="1">
    <source>
        <dbReference type="ARBA" id="ARBA00012513"/>
    </source>
</evidence>
<feature type="domain" description="Aminoglycoside phosphotransferase" evidence="4">
    <location>
        <begin position="78"/>
        <end position="276"/>
    </location>
</feature>
<proteinExistence type="predicted"/>
<dbReference type="Pfam" id="PF01636">
    <property type="entry name" value="APH"/>
    <property type="match status" value="1"/>
</dbReference>
<protein>
    <recommendedName>
        <fullName evidence="1">non-specific serine/threonine protein kinase</fullName>
        <ecNumber evidence="1">2.7.11.1</ecNumber>
    </recommendedName>
</protein>
<dbReference type="PANTHER" id="PTHR21310">
    <property type="entry name" value="AMINOGLYCOSIDE PHOSPHOTRANSFERASE-RELATED-RELATED"/>
    <property type="match status" value="1"/>
</dbReference>
<dbReference type="PROSITE" id="PS00109">
    <property type="entry name" value="PROTEIN_KINASE_TYR"/>
    <property type="match status" value="1"/>
</dbReference>
<dbReference type="VEuPathDB" id="FungiDB:BO78DRAFT_395599"/>
<organism evidence="5 6">
    <name type="scientific">Aspergillus sclerotiicarbonarius (strain CBS 121057 / IBT 28362)</name>
    <dbReference type="NCBI Taxonomy" id="1448318"/>
    <lineage>
        <taxon>Eukaryota</taxon>
        <taxon>Fungi</taxon>
        <taxon>Dikarya</taxon>
        <taxon>Ascomycota</taxon>
        <taxon>Pezizomycotina</taxon>
        <taxon>Eurotiomycetes</taxon>
        <taxon>Eurotiomycetidae</taxon>
        <taxon>Eurotiales</taxon>
        <taxon>Aspergillaceae</taxon>
        <taxon>Aspergillus</taxon>
        <taxon>Aspergillus subgen. Circumdati</taxon>
    </lineage>
</organism>
<evidence type="ECO:0000313" key="6">
    <source>
        <dbReference type="Proteomes" id="UP000248423"/>
    </source>
</evidence>
<dbReference type="InterPro" id="IPR002575">
    <property type="entry name" value="Aminoglycoside_PTrfase"/>
</dbReference>
<dbReference type="InterPro" id="IPR011009">
    <property type="entry name" value="Kinase-like_dom_sf"/>
</dbReference>
<dbReference type="Proteomes" id="UP000248423">
    <property type="component" value="Unassembled WGS sequence"/>
</dbReference>
<evidence type="ECO:0000259" key="4">
    <source>
        <dbReference type="Pfam" id="PF01636"/>
    </source>
</evidence>
<dbReference type="PANTHER" id="PTHR21310:SF15">
    <property type="entry name" value="AMINOGLYCOSIDE PHOSPHOTRANSFERASE DOMAIN-CONTAINING PROTEIN"/>
    <property type="match status" value="1"/>
</dbReference>
<comment type="catalytic activity">
    <reaction evidence="3">
        <text>L-seryl-[protein] + ATP = O-phospho-L-seryl-[protein] + ADP + H(+)</text>
        <dbReference type="Rhea" id="RHEA:17989"/>
        <dbReference type="Rhea" id="RHEA-COMP:9863"/>
        <dbReference type="Rhea" id="RHEA-COMP:11604"/>
        <dbReference type="ChEBI" id="CHEBI:15378"/>
        <dbReference type="ChEBI" id="CHEBI:29999"/>
        <dbReference type="ChEBI" id="CHEBI:30616"/>
        <dbReference type="ChEBI" id="CHEBI:83421"/>
        <dbReference type="ChEBI" id="CHEBI:456216"/>
        <dbReference type="EC" id="2.7.11.1"/>
    </reaction>
</comment>
<keyword evidence="6" id="KW-1185">Reference proteome</keyword>
<dbReference type="InterPro" id="IPR008266">
    <property type="entry name" value="Tyr_kinase_AS"/>
</dbReference>
<dbReference type="CDD" id="cd05120">
    <property type="entry name" value="APH_ChoK_like"/>
    <property type="match status" value="1"/>
</dbReference>
<keyword evidence="5" id="KW-0418">Kinase</keyword>
<dbReference type="EC" id="2.7.11.1" evidence="1"/>
<accession>A0A319FK67</accession>
<evidence type="ECO:0000256" key="2">
    <source>
        <dbReference type="ARBA" id="ARBA00047899"/>
    </source>
</evidence>
<dbReference type="OrthoDB" id="2906425at2759"/>
<reference evidence="5 6" key="1">
    <citation type="submission" date="2018-02" db="EMBL/GenBank/DDBJ databases">
        <title>The genomes of Aspergillus section Nigri reveals drivers in fungal speciation.</title>
        <authorList>
            <consortium name="DOE Joint Genome Institute"/>
            <person name="Vesth T.C."/>
            <person name="Nybo J."/>
            <person name="Theobald S."/>
            <person name="Brandl J."/>
            <person name="Frisvad J.C."/>
            <person name="Nielsen K.F."/>
            <person name="Lyhne E.K."/>
            <person name="Kogle M.E."/>
            <person name="Kuo A."/>
            <person name="Riley R."/>
            <person name="Clum A."/>
            <person name="Nolan M."/>
            <person name="Lipzen A."/>
            <person name="Salamov A."/>
            <person name="Henrissat B."/>
            <person name="Wiebenga A."/>
            <person name="De vries R.P."/>
            <person name="Grigoriev I.V."/>
            <person name="Mortensen U.H."/>
            <person name="Andersen M.R."/>
            <person name="Baker S.E."/>
        </authorList>
    </citation>
    <scope>NUCLEOTIDE SEQUENCE [LARGE SCALE GENOMIC DNA]</scope>
    <source>
        <strain evidence="5 6">CBS 121057</strain>
    </source>
</reference>
<name>A0A319FK67_ASPSB</name>
<dbReference type="Gene3D" id="3.90.1200.10">
    <property type="match status" value="1"/>
</dbReference>
<dbReference type="InterPro" id="IPR051678">
    <property type="entry name" value="AGP_Transferase"/>
</dbReference>
<dbReference type="EMBL" id="KZ826334">
    <property type="protein sequence ID" value="PYI08453.1"/>
    <property type="molecule type" value="Genomic_DNA"/>
</dbReference>
<gene>
    <name evidence="5" type="ORF">BO78DRAFT_395599</name>
</gene>
<sequence>MDEMDESGGIPYAWRNLNPGQRYIKVDNKMLFPYPPDVNVLEFPPNKEVITILAKQMARLVLEIDFSIVSKSGHGVRHSEAEAMKLVFEHTSVPVPEVIVTSFDGEKGNIHMTIIPGTCLEAKWDVLDTQSKESICLQLWDLISKWREIPFPPLLDGLFQCSADGSPSRDPLLEDLQNPRRPLTSDDELRERIYERYLYFGGLRYEHTLPDMLPRSDRSVFTHGDIAPRNIMVDDENNVTGILDWEYAGWYPDYWEYAQIMRPAFYGDFQDLMDKTAPQRWDLSGINASRKVLF</sequence>
<dbReference type="STRING" id="1448318.A0A319FK67"/>
<evidence type="ECO:0000256" key="3">
    <source>
        <dbReference type="ARBA" id="ARBA00048679"/>
    </source>
</evidence>
<keyword evidence="5" id="KW-0808">Transferase</keyword>
<comment type="catalytic activity">
    <reaction evidence="2">
        <text>L-threonyl-[protein] + ATP = O-phospho-L-threonyl-[protein] + ADP + H(+)</text>
        <dbReference type="Rhea" id="RHEA:46608"/>
        <dbReference type="Rhea" id="RHEA-COMP:11060"/>
        <dbReference type="Rhea" id="RHEA-COMP:11605"/>
        <dbReference type="ChEBI" id="CHEBI:15378"/>
        <dbReference type="ChEBI" id="CHEBI:30013"/>
        <dbReference type="ChEBI" id="CHEBI:30616"/>
        <dbReference type="ChEBI" id="CHEBI:61977"/>
        <dbReference type="ChEBI" id="CHEBI:456216"/>
        <dbReference type="EC" id="2.7.11.1"/>
    </reaction>
</comment>